<proteinExistence type="evidence at transcript level"/>
<accession>A0A090B8U3</accession>
<gene>
    <name evidence="1" type="primary">HaRxLL152</name>
</gene>
<name>A0A090B8U3_HYAAE</name>
<evidence type="ECO:0000313" key="1">
    <source>
        <dbReference type="EMBL" id="BAP69051.1"/>
    </source>
</evidence>
<dbReference type="EMBL" id="AB922475">
    <property type="protein sequence ID" value="BAP69051.1"/>
    <property type="molecule type" value="mRNA"/>
</dbReference>
<reference evidence="1" key="1">
    <citation type="journal article" date="2014" name="PLoS Pathog.">
        <title>Expression profiling during Arabidopsis/downy mildew interaction reveals a highly-expressed effector that attenuates responses to salicylic acid.</title>
        <authorList>
            <person name="Asai S."/>
            <person name="Rallapalli G."/>
            <person name="Piquerez S.J.M."/>
            <person name="Caillaud M.C."/>
            <person name="Furzer O.J."/>
            <person name="Ishaque N."/>
            <person name="Wirthmueller L."/>
            <person name="Fabro G."/>
            <person name="Shirasu K."/>
            <person name="Jones J.D.G."/>
        </authorList>
    </citation>
    <scope>NUCLEOTIDE SEQUENCE</scope>
    <source>
        <strain evidence="1">Emoy2</strain>
    </source>
</reference>
<protein>
    <submittedName>
        <fullName evidence="1">RxLR effector candidate protein</fullName>
    </submittedName>
</protein>
<dbReference type="AlphaFoldDB" id="A0A090B8U3"/>
<organism evidence="1">
    <name type="scientific">Hyaloperonospora arabidopsidis (strain Emoy2)</name>
    <name type="common">Downy mildew agent</name>
    <name type="synonym">Peronospora arabidopsidis</name>
    <dbReference type="NCBI Taxonomy" id="559515"/>
    <lineage>
        <taxon>Eukaryota</taxon>
        <taxon>Sar</taxon>
        <taxon>Stramenopiles</taxon>
        <taxon>Oomycota</taxon>
        <taxon>Peronosporomycetes</taxon>
        <taxon>Peronosporales</taxon>
        <taxon>Peronosporaceae</taxon>
        <taxon>Hyaloperonospora</taxon>
    </lineage>
</organism>
<sequence length="201" mass="22678">MSMIALMLRFSKLFLPYCSGHLFVHSILSALAVMIVQELANCSLFLKDLQHKTGYPIRELLNRKYVFILHCKTEAILVSSTFFTLSNGHNNTMATDTELLVRALREHAVSMRQSHNVGRKNTEKKAVLRWLRCLSGEELASLCCVGDVGFVKTLLHMAALSRGTKLQEFQVLPFISITTTLNQMKRNPTNTLPRTAPRRGS</sequence>
<feature type="non-terminal residue" evidence="1">
    <location>
        <position position="201"/>
    </location>
</feature>